<sequence>MPFQISRYGPTTPLVLRGNKESFFPSSPSNSPLEKSKKQSKEKSTGKGGAVASTGKPRESGLTAQEKVGMG</sequence>
<feature type="compositionally biased region" description="Basic and acidic residues" evidence="1">
    <location>
        <begin position="34"/>
        <end position="45"/>
    </location>
</feature>
<organism evidence="2">
    <name type="scientific">Salix viminalis</name>
    <name type="common">Common osier</name>
    <name type="synonym">Basket willow</name>
    <dbReference type="NCBI Taxonomy" id="40686"/>
    <lineage>
        <taxon>Eukaryota</taxon>
        <taxon>Viridiplantae</taxon>
        <taxon>Streptophyta</taxon>
        <taxon>Embryophyta</taxon>
        <taxon>Tracheophyta</taxon>
        <taxon>Spermatophyta</taxon>
        <taxon>Magnoliopsida</taxon>
        <taxon>eudicotyledons</taxon>
        <taxon>Gunneridae</taxon>
        <taxon>Pentapetalae</taxon>
        <taxon>rosids</taxon>
        <taxon>fabids</taxon>
        <taxon>Malpighiales</taxon>
        <taxon>Salicaceae</taxon>
        <taxon>Saliceae</taxon>
        <taxon>Salix</taxon>
    </lineage>
</organism>
<proteinExistence type="predicted"/>
<reference evidence="2" key="1">
    <citation type="submission" date="2019-03" db="EMBL/GenBank/DDBJ databases">
        <authorList>
            <person name="Mank J."/>
            <person name="Almeida P."/>
        </authorList>
    </citation>
    <scope>NUCLEOTIDE SEQUENCE</scope>
    <source>
        <strain evidence="2">78183</strain>
    </source>
</reference>
<dbReference type="EMBL" id="CAADRP010000358">
    <property type="protein sequence ID" value="VFU27412.1"/>
    <property type="molecule type" value="Genomic_DNA"/>
</dbReference>
<gene>
    <name evidence="2" type="ORF">SVIM_LOCUS81917</name>
</gene>
<accession>A0A6N2KG26</accession>
<feature type="compositionally biased region" description="Low complexity" evidence="1">
    <location>
        <begin position="22"/>
        <end position="32"/>
    </location>
</feature>
<protein>
    <submittedName>
        <fullName evidence="2">Uncharacterized protein</fullName>
    </submittedName>
</protein>
<evidence type="ECO:0000313" key="2">
    <source>
        <dbReference type="EMBL" id="VFU27412.1"/>
    </source>
</evidence>
<name>A0A6N2KG26_SALVM</name>
<evidence type="ECO:0000256" key="1">
    <source>
        <dbReference type="SAM" id="MobiDB-lite"/>
    </source>
</evidence>
<dbReference type="AlphaFoldDB" id="A0A6N2KG26"/>
<feature type="region of interest" description="Disordered" evidence="1">
    <location>
        <begin position="1"/>
        <end position="71"/>
    </location>
</feature>